<feature type="transmembrane region" description="Helical" evidence="6">
    <location>
        <begin position="92"/>
        <end position="114"/>
    </location>
</feature>
<feature type="domain" description="ABC-2 type transporter transmembrane" evidence="7">
    <location>
        <begin position="1"/>
        <end position="62"/>
    </location>
</feature>
<keyword evidence="4 6" id="KW-1133">Transmembrane helix</keyword>
<evidence type="ECO:0000256" key="3">
    <source>
        <dbReference type="ARBA" id="ARBA00022692"/>
    </source>
</evidence>
<dbReference type="AlphaFoldDB" id="A0AAD4JLC2"/>
<evidence type="ECO:0000256" key="1">
    <source>
        <dbReference type="ARBA" id="ARBA00004141"/>
    </source>
</evidence>
<reference evidence="8 9" key="1">
    <citation type="journal article" date="2021" name="Nat. Commun.">
        <title>Incipient diploidization of the medicinal plant Perilla within 10,000 years.</title>
        <authorList>
            <person name="Zhang Y."/>
            <person name="Shen Q."/>
            <person name="Leng L."/>
            <person name="Zhang D."/>
            <person name="Chen S."/>
            <person name="Shi Y."/>
            <person name="Ning Z."/>
            <person name="Chen S."/>
        </authorList>
    </citation>
    <scope>NUCLEOTIDE SEQUENCE [LARGE SCALE GENOMIC DNA]</scope>
    <source>
        <strain evidence="9">cv. PC099</strain>
    </source>
</reference>
<evidence type="ECO:0000313" key="9">
    <source>
        <dbReference type="Proteomes" id="UP001190926"/>
    </source>
</evidence>
<keyword evidence="2" id="KW-0813">Transport</keyword>
<evidence type="ECO:0000256" key="4">
    <source>
        <dbReference type="ARBA" id="ARBA00022989"/>
    </source>
</evidence>
<comment type="subcellular location">
    <subcellularLocation>
        <location evidence="1">Membrane</location>
        <topology evidence="1">Multi-pass membrane protein</topology>
    </subcellularLocation>
</comment>
<gene>
    <name evidence="8" type="ORF">C2S53_002760</name>
</gene>
<accession>A0AAD4JLC2</accession>
<keyword evidence="5 6" id="KW-0472">Membrane</keyword>
<proteinExistence type="predicted"/>
<dbReference type="GO" id="GO:0140359">
    <property type="term" value="F:ABC-type transporter activity"/>
    <property type="evidence" value="ECO:0007669"/>
    <property type="project" value="InterPro"/>
</dbReference>
<keyword evidence="3 6" id="KW-0812">Transmembrane</keyword>
<dbReference type="GO" id="GO:0005886">
    <property type="term" value="C:plasma membrane"/>
    <property type="evidence" value="ECO:0007669"/>
    <property type="project" value="UniProtKB-ARBA"/>
</dbReference>
<sequence length="125" mass="14507">MLLIAITPSLPVAATLLSAFNTMFNLFAGFLIPRPQIPKWWIWFYYVVPTSWSLNGILTSQYGDIEKEISVFGETQRISEFLKEYFGFQHNMLPLMTLVLTCYPILFASIFAYCREVELPKKVIR</sequence>
<comment type="caution">
    <text evidence="8">The sequence shown here is derived from an EMBL/GenBank/DDBJ whole genome shotgun (WGS) entry which is preliminary data.</text>
</comment>
<dbReference type="Pfam" id="PF01061">
    <property type="entry name" value="ABC2_membrane"/>
    <property type="match status" value="1"/>
</dbReference>
<dbReference type="InterPro" id="IPR013525">
    <property type="entry name" value="ABC2_TM"/>
</dbReference>
<evidence type="ECO:0000256" key="6">
    <source>
        <dbReference type="SAM" id="Phobius"/>
    </source>
</evidence>
<dbReference type="EMBL" id="SDAM02000031">
    <property type="protein sequence ID" value="KAH6835919.1"/>
    <property type="molecule type" value="Genomic_DNA"/>
</dbReference>
<evidence type="ECO:0000259" key="7">
    <source>
        <dbReference type="Pfam" id="PF01061"/>
    </source>
</evidence>
<evidence type="ECO:0000256" key="2">
    <source>
        <dbReference type="ARBA" id="ARBA00022448"/>
    </source>
</evidence>
<feature type="transmembrane region" description="Helical" evidence="6">
    <location>
        <begin position="12"/>
        <end position="33"/>
    </location>
</feature>
<keyword evidence="9" id="KW-1185">Reference proteome</keyword>
<dbReference type="Proteomes" id="UP001190926">
    <property type="component" value="Unassembled WGS sequence"/>
</dbReference>
<dbReference type="PANTHER" id="PTHR19241">
    <property type="entry name" value="ATP-BINDING CASSETTE TRANSPORTER"/>
    <property type="match status" value="1"/>
</dbReference>
<evidence type="ECO:0000313" key="8">
    <source>
        <dbReference type="EMBL" id="KAH6835919.1"/>
    </source>
</evidence>
<protein>
    <submittedName>
        <fullName evidence="8">Pleiotropic drug resistance 2</fullName>
    </submittedName>
</protein>
<evidence type="ECO:0000256" key="5">
    <source>
        <dbReference type="ARBA" id="ARBA00023136"/>
    </source>
</evidence>
<organism evidence="8 9">
    <name type="scientific">Perilla frutescens var. hirtella</name>
    <name type="common">Perilla citriodora</name>
    <name type="synonym">Perilla setoyensis</name>
    <dbReference type="NCBI Taxonomy" id="608512"/>
    <lineage>
        <taxon>Eukaryota</taxon>
        <taxon>Viridiplantae</taxon>
        <taxon>Streptophyta</taxon>
        <taxon>Embryophyta</taxon>
        <taxon>Tracheophyta</taxon>
        <taxon>Spermatophyta</taxon>
        <taxon>Magnoliopsida</taxon>
        <taxon>eudicotyledons</taxon>
        <taxon>Gunneridae</taxon>
        <taxon>Pentapetalae</taxon>
        <taxon>asterids</taxon>
        <taxon>lamiids</taxon>
        <taxon>Lamiales</taxon>
        <taxon>Lamiaceae</taxon>
        <taxon>Nepetoideae</taxon>
        <taxon>Elsholtzieae</taxon>
        <taxon>Perilla</taxon>
    </lineage>
</organism>
<feature type="transmembrane region" description="Helical" evidence="6">
    <location>
        <begin position="40"/>
        <end position="58"/>
    </location>
</feature>
<name>A0AAD4JLC2_PERFH</name>